<proteinExistence type="predicted"/>
<dbReference type="GO" id="GO:0005524">
    <property type="term" value="F:ATP binding"/>
    <property type="evidence" value="ECO:0007669"/>
    <property type="project" value="UniProtKB-KW"/>
</dbReference>
<keyword evidence="3" id="KW-0067">ATP-binding</keyword>
<dbReference type="SUPFAM" id="SSF55874">
    <property type="entry name" value="ATPase domain of HSP90 chaperone/DNA topoisomerase II/histidine kinase"/>
    <property type="match status" value="2"/>
</dbReference>
<dbReference type="Pfam" id="PF02518">
    <property type="entry name" value="HATPase_c"/>
    <property type="match status" value="1"/>
</dbReference>
<keyword evidence="4" id="KW-1185">Reference proteome</keyword>
<feature type="domain" description="Histidine kinase" evidence="2">
    <location>
        <begin position="917"/>
        <end position="1122"/>
    </location>
</feature>
<protein>
    <submittedName>
        <fullName evidence="3">ATP-binding protein</fullName>
    </submittedName>
</protein>
<feature type="compositionally biased region" description="Basic and acidic residues" evidence="1">
    <location>
        <begin position="235"/>
        <end position="245"/>
    </location>
</feature>
<evidence type="ECO:0000313" key="4">
    <source>
        <dbReference type="Proteomes" id="UP000292085"/>
    </source>
</evidence>
<keyword evidence="3" id="KW-0547">Nucleotide-binding</keyword>
<feature type="region of interest" description="Disordered" evidence="1">
    <location>
        <begin position="235"/>
        <end position="255"/>
    </location>
</feature>
<evidence type="ECO:0000259" key="2">
    <source>
        <dbReference type="PROSITE" id="PS50109"/>
    </source>
</evidence>
<dbReference type="Pfam" id="PF13589">
    <property type="entry name" value="HATPase_c_3"/>
    <property type="match status" value="1"/>
</dbReference>
<accession>A0A4Q6XTG5</accession>
<dbReference type="InterPro" id="IPR005467">
    <property type="entry name" value="His_kinase_dom"/>
</dbReference>
<evidence type="ECO:0000313" key="3">
    <source>
        <dbReference type="EMBL" id="RZF63251.1"/>
    </source>
</evidence>
<dbReference type="Gene3D" id="3.30.565.10">
    <property type="entry name" value="Histidine kinase-like ATPase, C-terminal domain"/>
    <property type="match status" value="2"/>
</dbReference>
<comment type="caution">
    <text evidence="3">The sequence shown here is derived from an EMBL/GenBank/DDBJ whole genome shotgun (WGS) entry which is preliminary data.</text>
</comment>
<dbReference type="AlphaFoldDB" id="A0A4Q6XTG5"/>
<dbReference type="SMART" id="SM00387">
    <property type="entry name" value="HATPase_c"/>
    <property type="match status" value="1"/>
</dbReference>
<dbReference type="EMBL" id="SGIS01000029">
    <property type="protein sequence ID" value="RZF63251.1"/>
    <property type="molecule type" value="Genomic_DNA"/>
</dbReference>
<organism evidence="3 4">
    <name type="scientific">Sphingomonas populi</name>
    <dbReference type="NCBI Taxonomy" id="2484750"/>
    <lineage>
        <taxon>Bacteria</taxon>
        <taxon>Pseudomonadati</taxon>
        <taxon>Pseudomonadota</taxon>
        <taxon>Alphaproteobacteria</taxon>
        <taxon>Sphingomonadales</taxon>
        <taxon>Sphingomonadaceae</taxon>
        <taxon>Sphingomonas</taxon>
    </lineage>
</organism>
<dbReference type="InterPro" id="IPR043836">
    <property type="entry name" value="DHp"/>
</dbReference>
<dbReference type="Proteomes" id="UP000292085">
    <property type="component" value="Unassembled WGS sequence"/>
</dbReference>
<dbReference type="Pfam" id="PF19191">
    <property type="entry name" value="HEF_HK"/>
    <property type="match status" value="1"/>
</dbReference>
<sequence>MNRVVGGPTAFKNHSGGKRMVRFRAPNSRFRSFVVAPLDYSYAPLMQAMSVPWTAASLHTWIGLADRKTGSSNDSGRAPFIVIGRQCALLNLFSTILMRSTLCRWLRFEICLWLTAGWPWRHKVLGGWLIGFGCVRDGGRYRNVLRAAAGMTTSRTTFQTRARTIDHLGRGQIADCPTAVSELWKNAYDAYADAVSLHVYDGPPAIGAIFDDGVGMSREDFLERWLVVGTDSKIRDRDDRDDVPRGKAPRPRQGEKGIGRLSAAFLAPVTLILSKRTGSDFAAVMVDWRLFENPYLALDDIAVAVESFPSKETILSALPAMRETLTSNVSPAKDDPRRDRLVAAWSRFDEYERTAGLSETTSERIRSSANALPTERHLQDWQVFVGTRESGTAILLLDVHRELAVQVETSAADDDPEVEAVRLDLVKTLTGFTDPYAETREAFDYDVIVHQGGRRRSIVRAADVFGLEEFRSLEHSVEGGFDELGVFRGKLRVFGKDRGEITHVPRRPPPRAGRERLGPFLFCIGTFEQDADATTQGKAVHATLLSKAEDYGGVYVYRDNLRIMPYGNPEADLYGIEERRSRHAGRYFWAHRRSFGRTAFTRGENPNLRDKAGREGLVDNRAFRELRILVEDLLVTVGKRYFGSDSDFRVGELPEIKERNRSAMDAAKKASRVRASTFRTFLRENTEPVRTAVARTSELRQRLTAAVSEEDAGEVALVSEALDAIRDESDRLRIPQVPAKLGDQEVAYRRYRDDYRALRAAIDSVGGDLSTAIETMRVEAPEEVANRRLQSNQSRLSARVDRFRKTIDSQISDLREKWRSQAEADFKQYYLRASPLLQDLDRGVRLASVLNGLDAVSAQLEEDFTARYEPFLRALEQLRDDIDLEGALAVTENERTQLDRRVNDFNVLAQMGIAIEIIGHELDTMDAEVRRNLTRMPEDVRKSDAFRLAFAAHSAITDRLRFLAPLRLAGYRSRETITGESIAEFVRDFFRKRLHDERIEFLATPAFRSMKVTDLRSRLLPVFINLVNNSLYWVRFVEDRRITLDLVGEQVFVADSGPGVDPDDVDNLFDLFFTRRTNGRGVGLHLCKLNLAVSHHTIRYAGTDDLKVLPGANFIIEFRGMTHG</sequence>
<dbReference type="InterPro" id="IPR003594">
    <property type="entry name" value="HATPase_dom"/>
</dbReference>
<gene>
    <name evidence="3" type="ORF">EWE75_17035</name>
</gene>
<dbReference type="InterPro" id="IPR036890">
    <property type="entry name" value="HATPase_C_sf"/>
</dbReference>
<name>A0A4Q6XTG5_9SPHN</name>
<dbReference type="PROSITE" id="PS50109">
    <property type="entry name" value="HIS_KIN"/>
    <property type="match status" value="1"/>
</dbReference>
<dbReference type="OrthoDB" id="9816482at2"/>
<evidence type="ECO:0000256" key="1">
    <source>
        <dbReference type="SAM" id="MobiDB-lite"/>
    </source>
</evidence>
<reference evidence="3 4" key="1">
    <citation type="submission" date="2019-02" db="EMBL/GenBank/DDBJ databases">
        <authorList>
            <person name="Li Y."/>
        </authorList>
    </citation>
    <scope>NUCLEOTIDE SEQUENCE [LARGE SCALE GENOMIC DNA]</scope>
    <source>
        <strain evidence="3 4">3-7</strain>
    </source>
</reference>